<accession>A0ACB8V5I5</accession>
<dbReference type="EMBL" id="JALBCA010000003">
    <property type="protein sequence ID" value="KAI2393182.1"/>
    <property type="molecule type" value="Genomic_DNA"/>
</dbReference>
<proteinExistence type="predicted"/>
<evidence type="ECO:0000313" key="1">
    <source>
        <dbReference type="EMBL" id="KAI2393182.1"/>
    </source>
</evidence>
<organism evidence="1">
    <name type="scientific">Ophidiomyces ophidiicola</name>
    <dbReference type="NCBI Taxonomy" id="1387563"/>
    <lineage>
        <taxon>Eukaryota</taxon>
        <taxon>Fungi</taxon>
        <taxon>Dikarya</taxon>
        <taxon>Ascomycota</taxon>
        <taxon>Pezizomycotina</taxon>
        <taxon>Eurotiomycetes</taxon>
        <taxon>Eurotiomycetidae</taxon>
        <taxon>Onygenales</taxon>
        <taxon>Onygenaceae</taxon>
        <taxon>Ophidiomyces</taxon>
    </lineage>
</organism>
<protein>
    <submittedName>
        <fullName evidence="1">Uncharacterized protein</fullName>
    </submittedName>
</protein>
<sequence length="315" mass="35873">MAHRPAHGRTSSGWGRQKRFERPVDPLERAGFVSKGDITLLDIHAQESYYRCIMDRYAQFCKDNSGDLDAAFASLPRNPSGDATKNPPVNMARKTDTKRTHAANAPQELSIILVSLRKLREAMLATTSKTPLDFSQDVHIFCIRTALLAGHPPSYYPPLERLLRHLHTKEHPLETSALHEFITYLILDYACRQGDIAAALQLRRRAGETIDYQHEVVDRVISALIHDNWVQFWKTREHGDGYVRTLMDWAADSMQRRALKAIGKSYLTVDLAYLIESCTGQRDGCTWEKLAEKHNLGWKREGNKVVIRARKVPTS</sequence>
<reference evidence="1" key="1">
    <citation type="journal article" date="2022" name="bioRxiv">
        <title>Population genetic analysis of Ophidiomyces ophidiicola, the causative agent of snake fungal disease, indicates recent introductions to the USA.</title>
        <authorList>
            <person name="Ladner J.T."/>
            <person name="Palmer J.M."/>
            <person name="Ettinger C.L."/>
            <person name="Stajich J.E."/>
            <person name="Farrell T.M."/>
            <person name="Glorioso B.M."/>
            <person name="Lawson B."/>
            <person name="Price S.J."/>
            <person name="Stengle A.G."/>
            <person name="Grear D.A."/>
            <person name="Lorch J.M."/>
        </authorList>
    </citation>
    <scope>NUCLEOTIDE SEQUENCE</scope>
    <source>
        <strain evidence="1">NWHC 24266-5</strain>
    </source>
</reference>
<comment type="caution">
    <text evidence="1">The sequence shown here is derived from an EMBL/GenBank/DDBJ whole genome shotgun (WGS) entry which is preliminary data.</text>
</comment>
<name>A0ACB8V5I5_9EURO</name>
<gene>
    <name evidence="1" type="ORF">LOY88_000240</name>
</gene>